<feature type="compositionally biased region" description="Low complexity" evidence="1">
    <location>
        <begin position="561"/>
        <end position="573"/>
    </location>
</feature>
<proteinExistence type="predicted"/>
<reference evidence="3 5" key="1">
    <citation type="journal article" date="2020" name="Stud. Mycol.">
        <title>101 Dothideomycetes genomes: a test case for predicting lifestyles and emergence of pathogens.</title>
        <authorList>
            <person name="Haridas S."/>
            <person name="Albert R."/>
            <person name="Binder M."/>
            <person name="Bloem J."/>
            <person name="Labutti K."/>
            <person name="Salamov A."/>
            <person name="Andreopoulos B."/>
            <person name="Baker S."/>
            <person name="Barry K."/>
            <person name="Bills G."/>
            <person name="Bluhm B."/>
            <person name="Cannon C."/>
            <person name="Castanera R."/>
            <person name="Culley D."/>
            <person name="Daum C."/>
            <person name="Ezra D."/>
            <person name="Gonzalez J."/>
            <person name="Henrissat B."/>
            <person name="Kuo A."/>
            <person name="Liang C."/>
            <person name="Lipzen A."/>
            <person name="Lutzoni F."/>
            <person name="Magnuson J."/>
            <person name="Mondo S."/>
            <person name="Nolan M."/>
            <person name="Ohm R."/>
            <person name="Pangilinan J."/>
            <person name="Park H.-J."/>
            <person name="Ramirez L."/>
            <person name="Alfaro M."/>
            <person name="Sun H."/>
            <person name="Tritt A."/>
            <person name="Yoshinaga Y."/>
            <person name="Zwiers L.-H."/>
            <person name="Turgeon B."/>
            <person name="Goodwin S."/>
            <person name="Spatafora J."/>
            <person name="Crous P."/>
            <person name="Grigoriev I."/>
        </authorList>
    </citation>
    <scope>NUCLEOTIDE SEQUENCE</scope>
    <source>
        <strain evidence="3 5">CBS 304.34</strain>
    </source>
</reference>
<dbReference type="OrthoDB" id="3758860at2759"/>
<evidence type="ECO:0000313" key="3">
    <source>
        <dbReference type="EMBL" id="KAF2805726.1"/>
    </source>
</evidence>
<reference evidence="5" key="3">
    <citation type="submission" date="2025-04" db="UniProtKB">
        <authorList>
            <consortium name="RefSeq"/>
        </authorList>
    </citation>
    <scope>IDENTIFICATION</scope>
    <source>
        <strain evidence="5">CBS 304.34</strain>
    </source>
</reference>
<dbReference type="InterPro" id="IPR013087">
    <property type="entry name" value="Znf_C2H2_type"/>
</dbReference>
<dbReference type="AlphaFoldDB" id="A0A6A6YA85"/>
<feature type="compositionally biased region" description="Low complexity" evidence="1">
    <location>
        <begin position="47"/>
        <end position="61"/>
    </location>
</feature>
<feature type="compositionally biased region" description="Polar residues" evidence="1">
    <location>
        <begin position="358"/>
        <end position="377"/>
    </location>
</feature>
<dbReference type="SMART" id="SM00355">
    <property type="entry name" value="ZnF_C2H2"/>
    <property type="match status" value="2"/>
</dbReference>
<feature type="region of interest" description="Disordered" evidence="1">
    <location>
        <begin position="357"/>
        <end position="377"/>
    </location>
</feature>
<feature type="compositionally biased region" description="Polar residues" evidence="1">
    <location>
        <begin position="531"/>
        <end position="545"/>
    </location>
</feature>
<name>A0A6A6YA85_9PEZI</name>
<evidence type="ECO:0000259" key="2">
    <source>
        <dbReference type="PROSITE" id="PS00028"/>
    </source>
</evidence>
<dbReference type="EMBL" id="MU003709">
    <property type="protein sequence ID" value="KAF2805726.1"/>
    <property type="molecule type" value="Genomic_DNA"/>
</dbReference>
<sequence length="583" mass="65369">MADLSRLSDREIVEALLDRYGVGELGRLILNIDQSRRSSVHSSRPDSPISTVSLTSNSSQSGRYAASSASSVPPLRRSCDTNNSAISFASQYLHAPHLQHPSPLGPDPTLYEPITQPGAYQAYGVTSALPGSSPLNQIQSPLDCPTVNISQPKEMIEQPKRQLFCTFCAEQNVQKSVTFKTKSDWKKHETNFHETGHEWRCNVHGCFRIFERASDFLKHQQREHRHIPDSTDDAIVKLPDRVAFGCGFKGCKYVSYDWDDRCNHVAKCPLFFAGADWDYSTRIRNLLRQNCIHDEWKRFLISICYAWNIDRTKLRWNPKTSRVLRQKLECNDFADVPLLNFFINAVELGLGQSPVPDSFTTPRAQVTPDQKPSDVQQPHAQYIPIGPQGSDKLVPDKHPHEDMEALLGENHELPATFYLPDDTFDHEQTAYSTLSDIDSQRRASVTMLDVLDEPGLDLWPATEPIENVGLPACGSQSQELPNSELQIVNPGQPSHPVVETYHQYTDSVGPSRSTPVQRFNFKKSVKRVKSNLSSKKSQQFHQGITYNHPDLPLGAHSPNTSSVSSRSAGGSRVDLGRNVNMQS</sequence>
<dbReference type="RefSeq" id="XP_033572690.1">
    <property type="nucleotide sequence ID" value="XM_033728390.1"/>
</dbReference>
<evidence type="ECO:0000256" key="1">
    <source>
        <dbReference type="SAM" id="MobiDB-lite"/>
    </source>
</evidence>
<protein>
    <recommendedName>
        <fullName evidence="2">C2H2-type domain-containing protein</fullName>
    </recommendedName>
</protein>
<feature type="domain" description="C2H2-type" evidence="2">
    <location>
        <begin position="201"/>
        <end position="224"/>
    </location>
</feature>
<dbReference type="PROSITE" id="PS00028">
    <property type="entry name" value="ZINC_FINGER_C2H2_1"/>
    <property type="match status" value="1"/>
</dbReference>
<evidence type="ECO:0000313" key="5">
    <source>
        <dbReference type="RefSeq" id="XP_033572690.1"/>
    </source>
</evidence>
<feature type="region of interest" description="Disordered" evidence="1">
    <location>
        <begin position="35"/>
        <end position="76"/>
    </location>
</feature>
<dbReference type="GeneID" id="54469283"/>
<organism evidence="3">
    <name type="scientific">Mytilinidion resinicola</name>
    <dbReference type="NCBI Taxonomy" id="574789"/>
    <lineage>
        <taxon>Eukaryota</taxon>
        <taxon>Fungi</taxon>
        <taxon>Dikarya</taxon>
        <taxon>Ascomycota</taxon>
        <taxon>Pezizomycotina</taxon>
        <taxon>Dothideomycetes</taxon>
        <taxon>Pleosporomycetidae</taxon>
        <taxon>Mytilinidiales</taxon>
        <taxon>Mytilinidiaceae</taxon>
        <taxon>Mytilinidion</taxon>
    </lineage>
</organism>
<dbReference type="Proteomes" id="UP000504636">
    <property type="component" value="Unplaced"/>
</dbReference>
<reference evidence="5" key="2">
    <citation type="submission" date="2020-04" db="EMBL/GenBank/DDBJ databases">
        <authorList>
            <consortium name="NCBI Genome Project"/>
        </authorList>
    </citation>
    <scope>NUCLEOTIDE SEQUENCE</scope>
    <source>
        <strain evidence="5">CBS 304.34</strain>
    </source>
</reference>
<evidence type="ECO:0000313" key="4">
    <source>
        <dbReference type="Proteomes" id="UP000504636"/>
    </source>
</evidence>
<keyword evidence="4" id="KW-1185">Reference proteome</keyword>
<gene>
    <name evidence="3 5" type="ORF">BDZ99DRAFT_574599</name>
</gene>
<feature type="region of interest" description="Disordered" evidence="1">
    <location>
        <begin position="531"/>
        <end position="583"/>
    </location>
</feature>
<accession>A0A6A6YA85</accession>